<dbReference type="InterPro" id="IPR001048">
    <property type="entry name" value="Asp/Glu/Uridylate_kinase"/>
</dbReference>
<dbReference type="PATRIC" id="fig|937775.9.peg.685"/>
<comment type="catalytic activity">
    <reaction evidence="10 11">
        <text>UMP + ATP = UDP + ADP</text>
        <dbReference type="Rhea" id="RHEA:24400"/>
        <dbReference type="ChEBI" id="CHEBI:30616"/>
        <dbReference type="ChEBI" id="CHEBI:57865"/>
        <dbReference type="ChEBI" id="CHEBI:58223"/>
        <dbReference type="ChEBI" id="CHEBI:456216"/>
        <dbReference type="EC" id="2.7.4.22"/>
    </reaction>
</comment>
<dbReference type="InterPro" id="IPR011818">
    <property type="entry name" value="Uridylate_kinase_arch/spir"/>
</dbReference>
<dbReference type="NCBIfam" id="TIGR02076">
    <property type="entry name" value="pyrH_arch"/>
    <property type="match status" value="1"/>
</dbReference>
<evidence type="ECO:0000256" key="10">
    <source>
        <dbReference type="ARBA" id="ARBA00047767"/>
    </source>
</evidence>
<evidence type="ECO:0000256" key="9">
    <source>
        <dbReference type="ARBA" id="ARBA00022975"/>
    </source>
</evidence>
<dbReference type="OrthoDB" id="372251at2157"/>
<dbReference type="STRING" id="937775.Metlim_0586"/>
<dbReference type="PANTHER" id="PTHR42833">
    <property type="entry name" value="URIDYLATE KINASE"/>
    <property type="match status" value="1"/>
</dbReference>
<feature type="binding site" evidence="11">
    <location>
        <position position="146"/>
    </location>
    <ligand>
        <name>ATP</name>
        <dbReference type="ChEBI" id="CHEBI:30616"/>
    </ligand>
</feature>
<dbReference type="Proteomes" id="UP000005741">
    <property type="component" value="Chromosome"/>
</dbReference>
<keyword evidence="6 11" id="KW-0547">Nucleotide-binding</keyword>
<dbReference type="GO" id="GO:0005524">
    <property type="term" value="F:ATP binding"/>
    <property type="evidence" value="ECO:0007669"/>
    <property type="project" value="UniProtKB-KW"/>
</dbReference>
<dbReference type="PANTHER" id="PTHR42833:SF4">
    <property type="entry name" value="URIDYLATE KINASE PUMPKIN, CHLOROPLASTIC"/>
    <property type="match status" value="1"/>
</dbReference>
<keyword evidence="4 11" id="KW-0963">Cytoplasm</keyword>
<dbReference type="CDD" id="cd04253">
    <property type="entry name" value="AAK_UMPK-PyrH-Pf"/>
    <property type="match status" value="1"/>
</dbReference>
<comment type="function">
    <text evidence="11">Catalyzes the reversible phosphorylation of UMP to UDP.</text>
</comment>
<dbReference type="RefSeq" id="WP_004076422.1">
    <property type="nucleotide sequence ID" value="NZ_CM001436.1"/>
</dbReference>
<keyword evidence="8 11" id="KW-0067">ATP-binding</keyword>
<name>H1Z2Y0_9EURY</name>
<dbReference type="Pfam" id="PF00696">
    <property type="entry name" value="AA_kinase"/>
    <property type="match status" value="1"/>
</dbReference>
<evidence type="ECO:0000256" key="3">
    <source>
        <dbReference type="ARBA" id="ARBA00007614"/>
    </source>
</evidence>
<dbReference type="SUPFAM" id="SSF53633">
    <property type="entry name" value="Carbamate kinase-like"/>
    <property type="match status" value="1"/>
</dbReference>
<dbReference type="EC" id="2.7.4.22" evidence="11"/>
<comment type="caution">
    <text evidence="11">Lacks conserved residue(s) required for the propagation of feature annotation.</text>
</comment>
<organism evidence="13 14">
    <name type="scientific">Methanoplanus limicola DSM 2279</name>
    <dbReference type="NCBI Taxonomy" id="937775"/>
    <lineage>
        <taxon>Archaea</taxon>
        <taxon>Methanobacteriati</taxon>
        <taxon>Methanobacteriota</taxon>
        <taxon>Stenosarchaea group</taxon>
        <taxon>Methanomicrobia</taxon>
        <taxon>Methanomicrobiales</taxon>
        <taxon>Methanomicrobiaceae</taxon>
        <taxon>Methanoplanus</taxon>
    </lineage>
</organism>
<feature type="binding site" evidence="11">
    <location>
        <begin position="10"/>
        <end position="11"/>
    </location>
    <ligand>
        <name>ATP</name>
        <dbReference type="ChEBI" id="CHEBI:30616"/>
    </ligand>
</feature>
<keyword evidence="9 11" id="KW-0665">Pyrimidine biosynthesis</keyword>
<protein>
    <recommendedName>
        <fullName evidence="11">Uridylate kinase</fullName>
        <shortName evidence="11">UK</shortName>
        <ecNumber evidence="11">2.7.4.22</ecNumber>
    </recommendedName>
    <alternativeName>
        <fullName evidence="11">Uridine monophosphate kinase</fullName>
        <shortName evidence="11">UMP kinase</shortName>
        <shortName evidence="11">UMPK</shortName>
    </alternativeName>
</protein>
<sequence>MKTIVLSVGGSIIVPSLESNKIGEFASVLKSLSEKFRIFVVIGGGGEARRYISVARSLDIDEATCDELGIMVTRINASLLSWALGDYAHPAIADNYNDALAYSKTAKIVIMGGITPGQTTDAVSAVLAERSGANLLVNVTSIDGIYSDDPKKDIEAVKFDSMTHEELVEIVSSGRMNAGSNNIIDLVAAKIVQRSEIPLLVTDGRDPEAFKSAIMNGTGAGTIVSSDRKMPKLL</sequence>
<comment type="subunit">
    <text evidence="11">Homohexamer.</text>
</comment>
<evidence type="ECO:0000256" key="7">
    <source>
        <dbReference type="ARBA" id="ARBA00022777"/>
    </source>
</evidence>
<dbReference type="GO" id="GO:0044210">
    <property type="term" value="P:'de novo' CTP biosynthetic process"/>
    <property type="evidence" value="ECO:0007669"/>
    <property type="project" value="UniProtKB-UniRule"/>
</dbReference>
<dbReference type="InterPro" id="IPR011817">
    <property type="entry name" value="Uridylate_kinase"/>
</dbReference>
<reference evidence="13 14" key="1">
    <citation type="submission" date="2011-10" db="EMBL/GenBank/DDBJ databases">
        <title>The Improved High-Quality Draft genome of Methanoplanus limicola DSM 2279.</title>
        <authorList>
            <consortium name="US DOE Joint Genome Institute (JGI-PGF)"/>
            <person name="Lucas S."/>
            <person name="Copeland A."/>
            <person name="Lapidus A."/>
            <person name="Glavina del Rio T."/>
            <person name="Dalin E."/>
            <person name="Tice H."/>
            <person name="Bruce D."/>
            <person name="Goodwin L."/>
            <person name="Pitluck S."/>
            <person name="Peters L."/>
            <person name="Mikhailova N."/>
            <person name="Lu M."/>
            <person name="Kyrpides N."/>
            <person name="Mavromatis K."/>
            <person name="Ivanova N."/>
            <person name="Markowitz V."/>
            <person name="Cheng J.-F."/>
            <person name="Hugenholtz P."/>
            <person name="Woyke T."/>
            <person name="Wu D."/>
            <person name="Wirth R."/>
            <person name="Brambilla E.-M."/>
            <person name="Klenk H.-P."/>
            <person name="Eisen J.A."/>
        </authorList>
    </citation>
    <scope>NUCLEOTIDE SEQUENCE [LARGE SCALE GENOMIC DNA]</scope>
    <source>
        <strain evidence="13 14">DSM 2279</strain>
    </source>
</reference>
<feature type="binding site" evidence="11">
    <location>
        <position position="140"/>
    </location>
    <ligand>
        <name>ATP</name>
        <dbReference type="ChEBI" id="CHEBI:30616"/>
    </ligand>
</feature>
<dbReference type="GO" id="GO:0006225">
    <property type="term" value="P:UDP biosynthetic process"/>
    <property type="evidence" value="ECO:0007669"/>
    <property type="project" value="TreeGrafter"/>
</dbReference>
<dbReference type="GO" id="GO:0033862">
    <property type="term" value="F:UMP kinase activity"/>
    <property type="evidence" value="ECO:0007669"/>
    <property type="project" value="UniProtKB-EC"/>
</dbReference>
<feature type="binding site" evidence="11">
    <location>
        <position position="45"/>
    </location>
    <ligand>
        <name>ATP</name>
        <dbReference type="ChEBI" id="CHEBI:30616"/>
    </ligand>
</feature>
<dbReference type="HOGENOM" id="CLU_079546_0_0_2"/>
<gene>
    <name evidence="11" type="primary">pyrH</name>
    <name evidence="13" type="ORF">Metlim_0586</name>
</gene>
<evidence type="ECO:0000313" key="14">
    <source>
        <dbReference type="Proteomes" id="UP000005741"/>
    </source>
</evidence>
<evidence type="ECO:0000256" key="11">
    <source>
        <dbReference type="HAMAP-Rule" id="MF_01220"/>
    </source>
</evidence>
<feature type="domain" description="Aspartate/glutamate/uridylate kinase" evidence="12">
    <location>
        <begin position="2"/>
        <end position="203"/>
    </location>
</feature>
<feature type="binding site" evidence="11">
    <location>
        <position position="149"/>
    </location>
    <ligand>
        <name>ATP</name>
        <dbReference type="ChEBI" id="CHEBI:30616"/>
    </ligand>
</feature>
<evidence type="ECO:0000256" key="4">
    <source>
        <dbReference type="ARBA" id="ARBA00022490"/>
    </source>
</evidence>
<evidence type="ECO:0000256" key="6">
    <source>
        <dbReference type="ARBA" id="ARBA00022741"/>
    </source>
</evidence>
<keyword evidence="7 11" id="KW-0418">Kinase</keyword>
<proteinExistence type="inferred from homology"/>
<accession>H1Z2Y0</accession>
<evidence type="ECO:0000256" key="8">
    <source>
        <dbReference type="ARBA" id="ARBA00022840"/>
    </source>
</evidence>
<comment type="pathway">
    <text evidence="2 11">Pyrimidine metabolism; CTP biosynthesis via de novo pathway; UDP from UMP (UMPK route): step 1/1.</text>
</comment>
<dbReference type="Gene3D" id="3.40.1160.10">
    <property type="entry name" value="Acetylglutamate kinase-like"/>
    <property type="match status" value="1"/>
</dbReference>
<evidence type="ECO:0000256" key="1">
    <source>
        <dbReference type="ARBA" id="ARBA00004496"/>
    </source>
</evidence>
<comment type="similarity">
    <text evidence="3 11">Belongs to the UMP kinase family.</text>
</comment>
<evidence type="ECO:0000256" key="2">
    <source>
        <dbReference type="ARBA" id="ARBA00004791"/>
    </source>
</evidence>
<dbReference type="GO" id="GO:0005737">
    <property type="term" value="C:cytoplasm"/>
    <property type="evidence" value="ECO:0007669"/>
    <property type="project" value="UniProtKB-SubCell"/>
</dbReference>
<keyword evidence="14" id="KW-1185">Reference proteome</keyword>
<evidence type="ECO:0000256" key="5">
    <source>
        <dbReference type="ARBA" id="ARBA00022679"/>
    </source>
</evidence>
<dbReference type="PIRSF" id="PIRSF005650">
    <property type="entry name" value="Uridylate_kin"/>
    <property type="match status" value="1"/>
</dbReference>
<comment type="activity regulation">
    <text evidence="11">Inhibited by UTP.</text>
</comment>
<feature type="binding site" evidence="11">
    <location>
        <begin position="114"/>
        <end position="120"/>
    </location>
    <ligand>
        <name>UMP</name>
        <dbReference type="ChEBI" id="CHEBI:57865"/>
    </ligand>
</feature>
<dbReference type="HAMAP" id="MF_01220_A">
    <property type="entry name" value="PyrH_A"/>
    <property type="match status" value="1"/>
</dbReference>
<keyword evidence="5 11" id="KW-0808">Transferase</keyword>
<dbReference type="UniPathway" id="UPA00159">
    <property type="reaction ID" value="UER00275"/>
</dbReference>
<dbReference type="FunCoup" id="H1Z2Y0">
    <property type="interactions" value="146"/>
</dbReference>
<feature type="binding site" evidence="11">
    <location>
        <position position="44"/>
    </location>
    <ligand>
        <name>UMP</name>
        <dbReference type="ChEBI" id="CHEBI:57865"/>
    </ligand>
</feature>
<evidence type="ECO:0000313" key="13">
    <source>
        <dbReference type="EMBL" id="EHQ34719.1"/>
    </source>
</evidence>
<dbReference type="InParanoid" id="H1Z2Y0"/>
<feature type="binding site" evidence="11">
    <location>
        <position position="66"/>
    </location>
    <ligand>
        <name>UMP</name>
        <dbReference type="ChEBI" id="CHEBI:57865"/>
    </ligand>
</feature>
<dbReference type="AlphaFoldDB" id="H1Z2Y0"/>
<dbReference type="InterPro" id="IPR036393">
    <property type="entry name" value="AceGlu_kinase-like_sf"/>
</dbReference>
<feature type="binding site" evidence="11">
    <location>
        <position position="49"/>
    </location>
    <ligand>
        <name>ATP</name>
        <dbReference type="ChEBI" id="CHEBI:30616"/>
    </ligand>
</feature>
<comment type="subcellular location">
    <subcellularLocation>
        <location evidence="1 11">Cytoplasm</location>
    </subcellularLocation>
</comment>
<dbReference type="EMBL" id="CM001436">
    <property type="protein sequence ID" value="EHQ34719.1"/>
    <property type="molecule type" value="Genomic_DNA"/>
</dbReference>
<evidence type="ECO:0000259" key="12">
    <source>
        <dbReference type="Pfam" id="PF00696"/>
    </source>
</evidence>